<reference evidence="1 2" key="2">
    <citation type="submission" date="2019-09" db="EMBL/GenBank/DDBJ databases">
        <authorList>
            <person name="Jin C."/>
        </authorList>
    </citation>
    <scope>NUCLEOTIDE SEQUENCE [LARGE SCALE GENOMIC DNA]</scope>
    <source>
        <strain evidence="1 2">BN140078</strain>
    </source>
</reference>
<dbReference type="Pfam" id="PF05866">
    <property type="entry name" value="RusA"/>
    <property type="match status" value="1"/>
</dbReference>
<evidence type="ECO:0000313" key="2">
    <source>
        <dbReference type="Proteomes" id="UP000324611"/>
    </source>
</evidence>
<dbReference type="InterPro" id="IPR008822">
    <property type="entry name" value="Endonuclease_RusA-like"/>
</dbReference>
<dbReference type="Proteomes" id="UP000324611">
    <property type="component" value="Unassembled WGS sequence"/>
</dbReference>
<comment type="caution">
    <text evidence="1">The sequence shown here is derived from an EMBL/GenBank/DDBJ whole genome shotgun (WGS) entry which is preliminary data.</text>
</comment>
<evidence type="ECO:0000313" key="1">
    <source>
        <dbReference type="EMBL" id="KAA2242854.1"/>
    </source>
</evidence>
<proteinExistence type="predicted"/>
<organism evidence="1 2">
    <name type="scientific">Chitinophaga agrisoli</name>
    <dbReference type="NCBI Taxonomy" id="2607653"/>
    <lineage>
        <taxon>Bacteria</taxon>
        <taxon>Pseudomonadati</taxon>
        <taxon>Bacteroidota</taxon>
        <taxon>Chitinophagia</taxon>
        <taxon>Chitinophagales</taxon>
        <taxon>Chitinophagaceae</taxon>
        <taxon>Chitinophaga</taxon>
    </lineage>
</organism>
<dbReference type="GO" id="GO:0000287">
    <property type="term" value="F:magnesium ion binding"/>
    <property type="evidence" value="ECO:0007669"/>
    <property type="project" value="InterPro"/>
</dbReference>
<dbReference type="SUPFAM" id="SSF103084">
    <property type="entry name" value="Holliday junction resolvase RusA"/>
    <property type="match status" value="1"/>
</dbReference>
<dbReference type="GO" id="GO:0006281">
    <property type="term" value="P:DNA repair"/>
    <property type="evidence" value="ECO:0007669"/>
    <property type="project" value="InterPro"/>
</dbReference>
<dbReference type="AlphaFoldDB" id="A0A5B2VVU6"/>
<dbReference type="RefSeq" id="WP_149837729.1">
    <property type="nucleotide sequence ID" value="NZ_VUOC01000002.1"/>
</dbReference>
<keyword evidence="2" id="KW-1185">Reference proteome</keyword>
<accession>A0A5B2VVU6</accession>
<reference evidence="1 2" key="1">
    <citation type="submission" date="2019-09" db="EMBL/GenBank/DDBJ databases">
        <title>Chitinophaga ginsengihumi sp. nov., isolated from soil of ginseng rhizosphere.</title>
        <authorList>
            <person name="Lee J."/>
        </authorList>
    </citation>
    <scope>NUCLEOTIDE SEQUENCE [LARGE SCALE GENOMIC DNA]</scope>
    <source>
        <strain evidence="1 2">BN140078</strain>
    </source>
</reference>
<dbReference type="GO" id="GO:0006310">
    <property type="term" value="P:DNA recombination"/>
    <property type="evidence" value="ECO:0007669"/>
    <property type="project" value="InterPro"/>
</dbReference>
<dbReference type="InterPro" id="IPR036614">
    <property type="entry name" value="RusA-like_sf"/>
</dbReference>
<dbReference type="Gene3D" id="3.30.1330.70">
    <property type="entry name" value="Holliday junction resolvase RusA"/>
    <property type="match status" value="1"/>
</dbReference>
<name>A0A5B2VVU6_9BACT</name>
<gene>
    <name evidence="1" type="ORF">F0L74_10015</name>
</gene>
<protein>
    <submittedName>
        <fullName evidence="1">RusA family crossover junction endodeoxyribonuclease</fullName>
    </submittedName>
</protein>
<dbReference type="EMBL" id="VUOC01000002">
    <property type="protein sequence ID" value="KAA2242854.1"/>
    <property type="molecule type" value="Genomic_DNA"/>
</dbReference>
<sequence length="117" mass="13526">MKQTIYGTVPSKSNSYRIITINGHASLAKRPALARYEKDFYIQCNHYRDAGIDGYFELHLDVYYPNQRADLDNSLKVVLDCLQRVKAIKNDNKAVGLFVRKFLDKANPRIEFQLITV</sequence>